<protein>
    <submittedName>
        <fullName evidence="3">Uncharacterized protein</fullName>
    </submittedName>
</protein>
<accession>A0A8J4LN87</accession>
<organism evidence="3 4">
    <name type="scientific">Volvox reticuliferus</name>
    <dbReference type="NCBI Taxonomy" id="1737510"/>
    <lineage>
        <taxon>Eukaryota</taxon>
        <taxon>Viridiplantae</taxon>
        <taxon>Chlorophyta</taxon>
        <taxon>core chlorophytes</taxon>
        <taxon>Chlorophyceae</taxon>
        <taxon>CS clade</taxon>
        <taxon>Chlamydomonadales</taxon>
        <taxon>Volvocaceae</taxon>
        <taxon>Volvox</taxon>
    </lineage>
</organism>
<evidence type="ECO:0000313" key="2">
    <source>
        <dbReference type="EMBL" id="GIL85871.1"/>
    </source>
</evidence>
<feature type="compositionally biased region" description="Polar residues" evidence="1">
    <location>
        <begin position="214"/>
        <end position="230"/>
    </location>
</feature>
<reference evidence="3" key="1">
    <citation type="journal article" date="2021" name="Proc. Natl. Acad. Sci. U.S.A.">
        <title>Three genomes in the algal genus Volvox reveal the fate of a haploid sex-determining region after a transition to homothallism.</title>
        <authorList>
            <person name="Yamamoto K."/>
            <person name="Hamaji T."/>
            <person name="Kawai-Toyooka H."/>
            <person name="Matsuzaki R."/>
            <person name="Takahashi F."/>
            <person name="Nishimura Y."/>
            <person name="Kawachi M."/>
            <person name="Noguchi H."/>
            <person name="Minakuchi Y."/>
            <person name="Umen J.G."/>
            <person name="Toyoda A."/>
            <person name="Nozaki H."/>
        </authorList>
    </citation>
    <scope>NUCLEOTIDE SEQUENCE</scope>
    <source>
        <strain evidence="3">NIES-3785</strain>
        <strain evidence="2">NIES-3786</strain>
    </source>
</reference>
<evidence type="ECO:0000313" key="4">
    <source>
        <dbReference type="Proteomes" id="UP000722791"/>
    </source>
</evidence>
<sequence>MRSNGILTGNPKACSTCAHGPDYVAAFKLLPASWAFPSDICCHIRPPYMLLCYGEGPGMARDMRVWPGADGLELFRLQLQALLGGPPHEDEVSFVVRIGREDTSILLPGLSSYGVASYCAAIGAALGPSMATDDGSVPTAEPRWGMESVADGSPHQPQPQSQPRPQQQCKAAAHQLDSTHATSDSCCEDDWIDLLCSVADLLEGEGNPKEKRSGGNSLNGPATSAAQSNHGLRPSVVTVWACVDRRLQLFGAHHQVLYF</sequence>
<evidence type="ECO:0000313" key="5">
    <source>
        <dbReference type="Proteomes" id="UP000747110"/>
    </source>
</evidence>
<evidence type="ECO:0000256" key="1">
    <source>
        <dbReference type="SAM" id="MobiDB-lite"/>
    </source>
</evidence>
<proteinExistence type="predicted"/>
<dbReference type="EMBL" id="BNCP01000034">
    <property type="protein sequence ID" value="GIL85871.1"/>
    <property type="molecule type" value="Genomic_DNA"/>
</dbReference>
<name>A0A8J4LN87_9CHLO</name>
<feature type="region of interest" description="Disordered" evidence="1">
    <location>
        <begin position="130"/>
        <end position="175"/>
    </location>
</feature>
<keyword evidence="5" id="KW-1185">Reference proteome</keyword>
<dbReference type="EMBL" id="BNCQ01000016">
    <property type="protein sequence ID" value="GIM04349.1"/>
    <property type="molecule type" value="Genomic_DNA"/>
</dbReference>
<dbReference type="Proteomes" id="UP000747110">
    <property type="component" value="Unassembled WGS sequence"/>
</dbReference>
<dbReference type="Proteomes" id="UP000722791">
    <property type="component" value="Unassembled WGS sequence"/>
</dbReference>
<dbReference type="AlphaFoldDB" id="A0A8J4LN87"/>
<dbReference type="OrthoDB" id="188923at2759"/>
<evidence type="ECO:0000313" key="3">
    <source>
        <dbReference type="EMBL" id="GIM04349.1"/>
    </source>
</evidence>
<gene>
    <name evidence="2" type="ORF">Vretifemale_14386</name>
    <name evidence="3" type="ORF">Vretimale_8931</name>
</gene>
<feature type="region of interest" description="Disordered" evidence="1">
    <location>
        <begin position="205"/>
        <end position="230"/>
    </location>
</feature>
<comment type="caution">
    <text evidence="3">The sequence shown here is derived from an EMBL/GenBank/DDBJ whole genome shotgun (WGS) entry which is preliminary data.</text>
</comment>